<sequence length="277" mass="31345">MRVAVYLGYLMQLQSILGWPRTCQFALAHLRNKLIPPRKGRLASVPVGPYRFYFPSLVYFTGLFAEIFLNETYYLEPTMATIRVIDCGANIGMSLLYIKIRAPHAQVQCFEPNPAARAVLEHNVRENGWQSSVEIYPYALGTRAGTVTFYVEETEATSSGGSVGAYQKNKGRALTSYPVEVQRLSPYLTSPIAYLKIDIEGPELEVLEELAAAHTLEKIASIQLEYHYIPGHFTRSVSELLRVLEEAGFRTFVKSYAPPHRIIGHDGWLTYMVFAWR</sequence>
<protein>
    <recommendedName>
        <fullName evidence="1">Methyltransferase FkbM domain-containing protein</fullName>
    </recommendedName>
</protein>
<dbReference type="InterPro" id="IPR029063">
    <property type="entry name" value="SAM-dependent_MTases_sf"/>
</dbReference>
<reference evidence="3" key="1">
    <citation type="submission" date="2017-09" db="EMBL/GenBank/DDBJ databases">
        <title>Depth-based differentiation of microbial function through sediment-hosted aquifers and enrichment of novel symbionts in the deep terrestrial subsurface.</title>
        <authorList>
            <person name="Probst A.J."/>
            <person name="Ladd B."/>
            <person name="Jarett J.K."/>
            <person name="Geller-Mcgrath D.E."/>
            <person name="Sieber C.M.K."/>
            <person name="Emerson J.B."/>
            <person name="Anantharaman K."/>
            <person name="Thomas B.C."/>
            <person name="Malmstrom R."/>
            <person name="Stieglmeier M."/>
            <person name="Klingl A."/>
            <person name="Woyke T."/>
            <person name="Ryan C.M."/>
            <person name="Banfield J.F."/>
        </authorList>
    </citation>
    <scope>NUCLEOTIDE SEQUENCE [LARGE SCALE GENOMIC DNA]</scope>
</reference>
<dbReference type="InterPro" id="IPR052514">
    <property type="entry name" value="SAM-dependent_MTase"/>
</dbReference>
<gene>
    <name evidence="2" type="ORF">COU19_00540</name>
</gene>
<dbReference type="EMBL" id="PFBL01000004">
    <property type="protein sequence ID" value="PIR83435.1"/>
    <property type="molecule type" value="Genomic_DNA"/>
</dbReference>
<dbReference type="AlphaFoldDB" id="A0A2H0UCD8"/>
<dbReference type="PANTHER" id="PTHR34203:SF15">
    <property type="entry name" value="SLL1173 PROTEIN"/>
    <property type="match status" value="1"/>
</dbReference>
<accession>A0A2H0UCD8</accession>
<dbReference type="NCBIfam" id="TIGR01444">
    <property type="entry name" value="fkbM_fam"/>
    <property type="match status" value="1"/>
</dbReference>
<comment type="caution">
    <text evidence="2">The sequence shown here is derived from an EMBL/GenBank/DDBJ whole genome shotgun (WGS) entry which is preliminary data.</text>
</comment>
<dbReference type="Gene3D" id="3.40.50.150">
    <property type="entry name" value="Vaccinia Virus protein VP39"/>
    <property type="match status" value="1"/>
</dbReference>
<dbReference type="PANTHER" id="PTHR34203">
    <property type="entry name" value="METHYLTRANSFERASE, FKBM FAMILY PROTEIN"/>
    <property type="match status" value="1"/>
</dbReference>
<dbReference type="InterPro" id="IPR006342">
    <property type="entry name" value="FkbM_mtfrase"/>
</dbReference>
<dbReference type="Pfam" id="PF05050">
    <property type="entry name" value="Methyltransf_21"/>
    <property type="match status" value="1"/>
</dbReference>
<evidence type="ECO:0000313" key="2">
    <source>
        <dbReference type="EMBL" id="PIR83435.1"/>
    </source>
</evidence>
<name>A0A2H0UCD8_9BACT</name>
<evidence type="ECO:0000313" key="3">
    <source>
        <dbReference type="Proteomes" id="UP000230179"/>
    </source>
</evidence>
<proteinExistence type="predicted"/>
<feature type="domain" description="Methyltransferase FkbM" evidence="1">
    <location>
        <begin position="86"/>
        <end position="250"/>
    </location>
</feature>
<dbReference type="Proteomes" id="UP000230179">
    <property type="component" value="Unassembled WGS sequence"/>
</dbReference>
<dbReference type="SUPFAM" id="SSF53335">
    <property type="entry name" value="S-adenosyl-L-methionine-dependent methyltransferases"/>
    <property type="match status" value="1"/>
</dbReference>
<evidence type="ECO:0000259" key="1">
    <source>
        <dbReference type="Pfam" id="PF05050"/>
    </source>
</evidence>
<organism evidence="2 3">
    <name type="scientific">Candidatus Kaiserbacteria bacterium CG10_big_fil_rev_8_21_14_0_10_56_12</name>
    <dbReference type="NCBI Taxonomy" id="1974611"/>
    <lineage>
        <taxon>Bacteria</taxon>
        <taxon>Candidatus Kaiseribacteriota</taxon>
    </lineage>
</organism>